<dbReference type="Pfam" id="PF03564">
    <property type="entry name" value="DUF1759"/>
    <property type="match status" value="1"/>
</dbReference>
<dbReference type="PANTHER" id="PTHR47331:SF5">
    <property type="entry name" value="RIBONUCLEASE H"/>
    <property type="match status" value="1"/>
</dbReference>
<feature type="region of interest" description="Disordered" evidence="1">
    <location>
        <begin position="1"/>
        <end position="60"/>
    </location>
</feature>
<gene>
    <name evidence="4" type="primary">LOC138929217</name>
</gene>
<reference evidence="4" key="1">
    <citation type="submission" date="2025-08" db="UniProtKB">
        <authorList>
            <consortium name="RefSeq"/>
        </authorList>
    </citation>
    <scope>IDENTIFICATION</scope>
    <source>
        <strain evidence="4">14028-0561.14</strain>
        <tissue evidence="4">Whole fly</tissue>
    </source>
</reference>
<evidence type="ECO:0000313" key="4">
    <source>
        <dbReference type="RefSeq" id="XP_070144635.1"/>
    </source>
</evidence>
<dbReference type="RefSeq" id="XP_070144635.1">
    <property type="nucleotide sequence ID" value="XM_070288534.1"/>
</dbReference>
<dbReference type="InterPro" id="IPR001995">
    <property type="entry name" value="Peptidase_A2_cat"/>
</dbReference>
<organism evidence="3 4">
    <name type="scientific">Drosophila kikkawai</name>
    <name type="common">Fruit fly</name>
    <dbReference type="NCBI Taxonomy" id="30033"/>
    <lineage>
        <taxon>Eukaryota</taxon>
        <taxon>Metazoa</taxon>
        <taxon>Ecdysozoa</taxon>
        <taxon>Arthropoda</taxon>
        <taxon>Hexapoda</taxon>
        <taxon>Insecta</taxon>
        <taxon>Pterygota</taxon>
        <taxon>Neoptera</taxon>
        <taxon>Endopterygota</taxon>
        <taxon>Diptera</taxon>
        <taxon>Brachycera</taxon>
        <taxon>Muscomorpha</taxon>
        <taxon>Ephydroidea</taxon>
        <taxon>Drosophilidae</taxon>
        <taxon>Drosophila</taxon>
        <taxon>Sophophora</taxon>
    </lineage>
</organism>
<feature type="region of interest" description="Disordered" evidence="1">
    <location>
        <begin position="792"/>
        <end position="816"/>
    </location>
</feature>
<evidence type="ECO:0000313" key="3">
    <source>
        <dbReference type="Proteomes" id="UP001652661"/>
    </source>
</evidence>
<proteinExistence type="predicted"/>
<evidence type="ECO:0000256" key="1">
    <source>
        <dbReference type="SAM" id="MobiDB-lite"/>
    </source>
</evidence>
<evidence type="ECO:0000259" key="2">
    <source>
        <dbReference type="PROSITE" id="PS50175"/>
    </source>
</evidence>
<dbReference type="Proteomes" id="UP001652661">
    <property type="component" value="Chromosome X"/>
</dbReference>
<feature type="compositionally biased region" description="Pro residues" evidence="1">
    <location>
        <begin position="481"/>
        <end position="492"/>
    </location>
</feature>
<feature type="compositionally biased region" description="Low complexity" evidence="1">
    <location>
        <begin position="32"/>
        <end position="41"/>
    </location>
</feature>
<dbReference type="InterPro" id="IPR005312">
    <property type="entry name" value="DUF1759"/>
</dbReference>
<dbReference type="PANTHER" id="PTHR47331">
    <property type="entry name" value="PHD-TYPE DOMAIN-CONTAINING PROTEIN"/>
    <property type="match status" value="1"/>
</dbReference>
<accession>A0ABM4GPJ0</accession>
<name>A0ABM4GPJ0_DROKI</name>
<dbReference type="GeneID" id="138929217"/>
<sequence length="816" mass="90130">MPTEDEEQTPLIPAITLEGSQSVSPRPDQLKPKAATATPRAKGQEALDTAPSTSSRSTRSVAKMAQSALDIALRKFISTTDRVSHFEADINTPSAPETDRFSPAMCKVHRDQIRALWDKVENSYENCSDLLSVSSDRTATATELESKYSECYSVYSRCLVQLQGIIDRAAAQSTPASAPMPTPPSMGCRLPPVDTEVFAGDYLRWPTFRDLFTAIYIHNSRLTPVEKLFHLLSKTSGDAHAIVSKAPLTNDGFISAWQSLTDRFENRRLLVNSQLKILFNIQAVPQESGAALKELQGTVQSCLTALEMSSIQIEAWDCLLVYMVSLKLPKITLSMWEQSIHNKAEIPTWNELDSFLTERHRTLEAIDDIRPSNSGQIPPRPTAASAPVRRLNSYEARVAPAPRGCDLCLRENHPIRLCPRFLEMDVDGRSDYLRRKQFCLNCFAKGHQQRDCTSAHSCLTCRSRHHTLLHRDNPSATAPSPTAPPRPRPAPTPQGTSSAQDHTDVQVCFASSSRAVLLGTALINICHLGRDFQARALIDSGSEATFITETLFRQISPTFTPVQTRVSGLNETVAAQSTKLCTLAIRAPSRPGLQLETAAYVLPQLAGKLPSYPIPRDLLKELPDVPLADPTFSESSEIDVLIGADILPSVLLGGSKNNIFGSLLAQATIFGWVLSGPVSSEATSGVSVFSTRISVQSNRSVDKFRPIRSAAVLESRRTQSAQSYRCRICNGFHPLRKCQQFLKLSAHKRLRAVLDNRYCSNCLAHEHSEGTCRSGDQCKTCNQHHHTLLHKHDHPGHALRSQQRAPSYVKFAHQRP</sequence>
<keyword evidence="3" id="KW-1185">Reference proteome</keyword>
<feature type="domain" description="Peptidase A2" evidence="2">
    <location>
        <begin position="534"/>
        <end position="618"/>
    </location>
</feature>
<protein>
    <recommendedName>
        <fullName evidence="2">Peptidase A2 domain-containing protein</fullName>
    </recommendedName>
</protein>
<dbReference type="PROSITE" id="PS50175">
    <property type="entry name" value="ASP_PROT_RETROV"/>
    <property type="match status" value="1"/>
</dbReference>
<feature type="region of interest" description="Disordered" evidence="1">
    <location>
        <begin position="470"/>
        <end position="501"/>
    </location>
</feature>